<name>A0A1I0Y4X5_9GAMM</name>
<organism evidence="3 4">
    <name type="scientific">Azotobacter beijerinckii</name>
    <dbReference type="NCBI Taxonomy" id="170623"/>
    <lineage>
        <taxon>Bacteria</taxon>
        <taxon>Pseudomonadati</taxon>
        <taxon>Pseudomonadota</taxon>
        <taxon>Gammaproteobacteria</taxon>
        <taxon>Pseudomonadales</taxon>
        <taxon>Pseudomonadaceae</taxon>
        <taxon>Azotobacter</taxon>
    </lineage>
</organism>
<dbReference type="InterPro" id="IPR013321">
    <property type="entry name" value="Arc_rbn_hlx_hlx"/>
</dbReference>
<dbReference type="InterPro" id="IPR007684">
    <property type="entry name" value="Znf_Ogr/Delta"/>
</dbReference>
<protein>
    <submittedName>
        <fullName evidence="3">Ogr/Delta-like zinc finger</fullName>
    </submittedName>
</protein>
<proteinExistence type="predicted"/>
<dbReference type="SUPFAM" id="SSF47598">
    <property type="entry name" value="Ribbon-helix-helix"/>
    <property type="match status" value="1"/>
</dbReference>
<comment type="caution">
    <text evidence="3">The sequence shown here is derived from an EMBL/GenBank/DDBJ whole genome shotgun (WGS) entry which is preliminary data.</text>
</comment>
<evidence type="ECO:0000256" key="1">
    <source>
        <dbReference type="SAM" id="MobiDB-lite"/>
    </source>
</evidence>
<accession>A0A1I0Y4X5</accession>
<dbReference type="EMBL" id="FOKJ01000015">
    <property type="protein sequence ID" value="SFB07630.1"/>
    <property type="molecule type" value="Genomic_DNA"/>
</dbReference>
<feature type="region of interest" description="Disordered" evidence="1">
    <location>
        <begin position="143"/>
        <end position="163"/>
    </location>
</feature>
<sequence length="206" mass="22912">MHNLRYVQWVPAGKGSWACPHCHEKLGRRTSKRKSSLVRMIVYECRNPSCGATFLGREEIVYRLRPPFVKNAIFDLMPWPGFKHLERTKRGETPSRGICPLCKSRLHATCLPTKDPLVWALHVECTSSGCQWRASGPVAVAEEGAEVRAPSPTPTPTPTSGGTVRVNFEIDQAAHAKLKANAARQDKTIRALLTEYAKSLLADQKP</sequence>
<dbReference type="Gene3D" id="1.10.1220.10">
    <property type="entry name" value="Met repressor-like"/>
    <property type="match status" value="1"/>
</dbReference>
<reference evidence="3 4" key="1">
    <citation type="submission" date="2016-10" db="EMBL/GenBank/DDBJ databases">
        <authorList>
            <person name="Varghese N."/>
            <person name="Submissions S."/>
        </authorList>
    </citation>
    <scope>NUCLEOTIDE SEQUENCE [LARGE SCALE GENOMIC DNA]</scope>
    <source>
        <strain evidence="3 4">DSM 282</strain>
    </source>
</reference>
<keyword evidence="4" id="KW-1185">Reference proteome</keyword>
<dbReference type="InterPro" id="IPR010985">
    <property type="entry name" value="Ribbon_hlx_hlx"/>
</dbReference>
<evidence type="ECO:0000313" key="3">
    <source>
        <dbReference type="EMBL" id="SFB07630.1"/>
    </source>
</evidence>
<evidence type="ECO:0000259" key="2">
    <source>
        <dbReference type="Pfam" id="PF04606"/>
    </source>
</evidence>
<dbReference type="Pfam" id="PF04606">
    <property type="entry name" value="Ogr_Delta"/>
    <property type="match status" value="1"/>
</dbReference>
<dbReference type="Proteomes" id="UP000198861">
    <property type="component" value="Unassembled WGS sequence"/>
</dbReference>
<dbReference type="RefSeq" id="WP_091013156.1">
    <property type="nucleotide sequence ID" value="NZ_FOKJ01000015.1"/>
</dbReference>
<evidence type="ECO:0000313" key="4">
    <source>
        <dbReference type="Proteomes" id="UP000198861"/>
    </source>
</evidence>
<feature type="domain" description="Zinc finger Ogr/Delta-type" evidence="2">
    <location>
        <begin position="19"/>
        <end position="60"/>
    </location>
</feature>
<gene>
    <name evidence="3" type="ORF">SAMN04244571_01340</name>
</gene>